<evidence type="ECO:0000313" key="1">
    <source>
        <dbReference type="EMBL" id="KAI7841976.1"/>
    </source>
</evidence>
<proteinExistence type="predicted"/>
<dbReference type="SUPFAM" id="SSF56726">
    <property type="entry name" value="DNA topoisomerase IV, alpha subunit"/>
    <property type="match status" value="1"/>
</dbReference>
<dbReference type="Proteomes" id="UP001205105">
    <property type="component" value="Unassembled WGS sequence"/>
</dbReference>
<name>A0AAD5DRV3_9CHLO</name>
<protein>
    <submittedName>
        <fullName evidence="1">Uncharacterized protein</fullName>
    </submittedName>
</protein>
<gene>
    <name evidence="1" type="ORF">COHA_004503</name>
</gene>
<accession>A0AAD5DRV3</accession>
<evidence type="ECO:0000313" key="2">
    <source>
        <dbReference type="Proteomes" id="UP001205105"/>
    </source>
</evidence>
<sequence>MLLAAGARRQAPGLQRLSCSRLRAAPAGASDLSEWKGLDWDVTPQEALKAVEDLLLSTKAAHGILGNCPQTHKDALFFICATIRPGLMQGGFVRSPEDILDELLSQPRWRNGVMDPSTPRAEQMQMVSDLLRVCKHGSALVVLNRAACMPCFEGLAGAVRMGRSPTRQLSLMLQEVSVLTRVPLDKLGVEQQPNIFMAGAIRLHFTAGASTTVVDCSEGIQSIEVPMSAWNSAGIQFDTDVKTVIVVEDLDTLQNLAQHPELLKTVLFTAGERPNWTAQMAAMVLGQAAALEGIWVAALMHGNAGGWGLLDVYRRLVPGICWLGVRRSMLHHVWAGDLQDIDADGKEKRDGLIQKLDSLGTDWANAWAADMQTDKVCRIQALYNVCGGNVGFGPALLEYVENGAWTARQPAATELASWPQSEVLEAPTSLVAFFEGEVIDKAQPGGSRLDRG</sequence>
<dbReference type="InterPro" id="IPR036078">
    <property type="entry name" value="Spo11/TopoVI_A_sf"/>
</dbReference>
<dbReference type="Gene3D" id="3.40.1360.10">
    <property type="match status" value="1"/>
</dbReference>
<dbReference type="GO" id="GO:0005694">
    <property type="term" value="C:chromosome"/>
    <property type="evidence" value="ECO:0007669"/>
    <property type="project" value="InterPro"/>
</dbReference>
<comment type="caution">
    <text evidence="1">The sequence shown here is derived from an EMBL/GenBank/DDBJ whole genome shotgun (WGS) entry which is preliminary data.</text>
</comment>
<keyword evidence="2" id="KW-1185">Reference proteome</keyword>
<dbReference type="AlphaFoldDB" id="A0AAD5DRV3"/>
<dbReference type="EMBL" id="JADXDR010000058">
    <property type="protein sequence ID" value="KAI7841976.1"/>
    <property type="molecule type" value="Genomic_DNA"/>
</dbReference>
<reference evidence="1" key="1">
    <citation type="submission" date="2020-11" db="EMBL/GenBank/DDBJ databases">
        <title>Chlorella ohadii genome sequencing and assembly.</title>
        <authorList>
            <person name="Murik O."/>
            <person name="Treves H."/>
            <person name="Kedem I."/>
            <person name="Shotland Y."/>
            <person name="Kaplan A."/>
        </authorList>
    </citation>
    <scope>NUCLEOTIDE SEQUENCE</scope>
    <source>
        <strain evidence="1">1</strain>
    </source>
</reference>
<dbReference type="GO" id="GO:0003677">
    <property type="term" value="F:DNA binding"/>
    <property type="evidence" value="ECO:0007669"/>
    <property type="project" value="InterPro"/>
</dbReference>
<organism evidence="1 2">
    <name type="scientific">Chlorella ohadii</name>
    <dbReference type="NCBI Taxonomy" id="2649997"/>
    <lineage>
        <taxon>Eukaryota</taxon>
        <taxon>Viridiplantae</taxon>
        <taxon>Chlorophyta</taxon>
        <taxon>core chlorophytes</taxon>
        <taxon>Trebouxiophyceae</taxon>
        <taxon>Chlorellales</taxon>
        <taxon>Chlorellaceae</taxon>
        <taxon>Chlorella clade</taxon>
        <taxon>Chlorella</taxon>
    </lineage>
</organism>